<accession>A0AAX6EB13</accession>
<protein>
    <recommendedName>
        <fullName evidence="4">Secreted protein</fullName>
    </recommendedName>
</protein>
<comment type="caution">
    <text evidence="2">The sequence shown here is derived from an EMBL/GenBank/DDBJ whole genome shotgun (WGS) entry which is preliminary data.</text>
</comment>
<evidence type="ECO:0000256" key="1">
    <source>
        <dbReference type="SAM" id="SignalP"/>
    </source>
</evidence>
<gene>
    <name evidence="2" type="ORF">M6B38_198465</name>
</gene>
<name>A0AAX6EB13_IRIPA</name>
<sequence>MARHPMLLPPLCILPPLFISLLRRGSFAATLCLKTDSKMNQWLGVFDTSSSPPYLPPTIAMQPMQSFVTGI</sequence>
<reference evidence="2" key="2">
    <citation type="submission" date="2023-04" db="EMBL/GenBank/DDBJ databases">
        <authorList>
            <person name="Bruccoleri R.E."/>
            <person name="Oakeley E.J."/>
            <person name="Faust A.-M."/>
            <person name="Dessus-Babus S."/>
            <person name="Altorfer M."/>
            <person name="Burckhardt D."/>
            <person name="Oertli M."/>
            <person name="Naumann U."/>
            <person name="Petersen F."/>
            <person name="Wong J."/>
        </authorList>
    </citation>
    <scope>NUCLEOTIDE SEQUENCE</scope>
    <source>
        <strain evidence="2">GSM-AAB239-AS_SAM_17_03QT</strain>
        <tissue evidence="2">Leaf</tissue>
    </source>
</reference>
<dbReference type="AlphaFoldDB" id="A0AAX6EB13"/>
<keyword evidence="1" id="KW-0732">Signal</keyword>
<evidence type="ECO:0008006" key="4">
    <source>
        <dbReference type="Google" id="ProtNLM"/>
    </source>
</evidence>
<keyword evidence="3" id="KW-1185">Reference proteome</keyword>
<evidence type="ECO:0000313" key="3">
    <source>
        <dbReference type="Proteomes" id="UP001140949"/>
    </source>
</evidence>
<reference evidence="2" key="1">
    <citation type="journal article" date="2023" name="GigaByte">
        <title>Genome assembly of the bearded iris, Iris pallida Lam.</title>
        <authorList>
            <person name="Bruccoleri R.E."/>
            <person name="Oakeley E.J."/>
            <person name="Faust A.M.E."/>
            <person name="Altorfer M."/>
            <person name="Dessus-Babus S."/>
            <person name="Burckhardt D."/>
            <person name="Oertli M."/>
            <person name="Naumann U."/>
            <person name="Petersen F."/>
            <person name="Wong J."/>
        </authorList>
    </citation>
    <scope>NUCLEOTIDE SEQUENCE</scope>
    <source>
        <strain evidence="2">GSM-AAB239-AS_SAM_17_03QT</strain>
    </source>
</reference>
<evidence type="ECO:0000313" key="2">
    <source>
        <dbReference type="EMBL" id="KAJ6801276.1"/>
    </source>
</evidence>
<feature type="signal peptide" evidence="1">
    <location>
        <begin position="1"/>
        <end position="28"/>
    </location>
</feature>
<feature type="chain" id="PRO_5043982663" description="Secreted protein" evidence="1">
    <location>
        <begin position="29"/>
        <end position="71"/>
    </location>
</feature>
<dbReference type="Proteomes" id="UP001140949">
    <property type="component" value="Unassembled WGS sequence"/>
</dbReference>
<organism evidence="2 3">
    <name type="scientific">Iris pallida</name>
    <name type="common">Sweet iris</name>
    <dbReference type="NCBI Taxonomy" id="29817"/>
    <lineage>
        <taxon>Eukaryota</taxon>
        <taxon>Viridiplantae</taxon>
        <taxon>Streptophyta</taxon>
        <taxon>Embryophyta</taxon>
        <taxon>Tracheophyta</taxon>
        <taxon>Spermatophyta</taxon>
        <taxon>Magnoliopsida</taxon>
        <taxon>Liliopsida</taxon>
        <taxon>Asparagales</taxon>
        <taxon>Iridaceae</taxon>
        <taxon>Iridoideae</taxon>
        <taxon>Irideae</taxon>
        <taxon>Iris</taxon>
    </lineage>
</organism>
<proteinExistence type="predicted"/>
<dbReference type="EMBL" id="JANAVB010038218">
    <property type="protein sequence ID" value="KAJ6801276.1"/>
    <property type="molecule type" value="Genomic_DNA"/>
</dbReference>